<evidence type="ECO:0000256" key="7">
    <source>
        <dbReference type="SAM" id="MobiDB-lite"/>
    </source>
</evidence>
<name>A0A830HPG2_9CHLO</name>
<sequence length="1855" mass="202283">MAPQQQSNSSRLQQQDVAAAGGGGGGGGGGGDNNRHDAAAAVSSSQQQSVSAGFLSARLTRRNSRLLSTAPLARAASSLEVMHHLLLTSRTAPRRGSVVTPPSAEATTTTTTHTTEEGAGGGQESAAAAGGDTTTRTTISTTTTKGDETTRAMQTSRFRQGRLRGVPSHILEDAQEHASPPRPKHKRHTSRESVSDIGGDDEEMAVMDEDEEDWDDEEFRFFFSSYNPEQNLLPAADDVGAAAPEAGAVTGRSLFTARTAVPPRDMRIIPFQGGLAPQDVLQEKAPIRRNPCFACCRATRRIISGICCFASSSSSSSSSSPQRAPAPSPDAAPSTRDIATSDDPTQHYASNRVSTTKYNPITFLPRFLFEMFSRVAYFYFLVQAALTYWTVISPFNPAGMTAALLFVLLVAGIKEVIEDIKRYKEDLTTNNDTCTVVLQDGSTVEKRWAALRVGELVRVEDNKIFPADLLCVHTAIADGVCFVQTANLDGESNLKVKRRVNMNLPNGEALSGSTTKRSYPPELHQVVGKLECEAPSADLHAFQGRFVYRRRMDQTFVSSRASTPAVSRKSTAMVEVDESGTMPGAPAAAARTVSIMEDPQFTATTTAAAASGRRRRTSSSTSSMMMMTAVPPASSFNAGGSGIVARKMSRGEYTAVPVTMNEMLLRGCTLKNSGHVIGLVVYTGKQTRIYMNGGKTPTKDGSFNSFLNHQVIYLILVQVALCFACALASYFYRARFGSRAWYLRLDVYSLDTGNFENPIAQVLVNFLTFWILFGYLVPISLFVTLEVVKLVQAIGFMNNDTLMAYYDPEEKVMKPTKARNSNLNEDLGRVKYVFSDKTGTLTANEMRLRIVGIGTLGKMSSSSSSSSAPPSSMMDEATLRRYGSIDVRLEDIKRSDAAVEAMRAFGGSALISAADALRKHLSECGAFPFSRRCMEKLREENQAAHDLLRFAACITVCHSLIVESASTEGDDGKDPKLPAKDVESNKRNNASSTAQAGVVIQMASLPQSPSSSRQQEDNDDIDSTTTKLMYQGPSPDEVALVEGLRSLGFVFRARKASALVLDFLGTVMEWEILNVLEFSSDRQRMSVIVKGGIVVSDGTCASSSPSEDDVPVLVLTKGSDASMVPRVLGGSNGDENANAGSSGGSCQTPKQQPSPPKLSFEMRASSTHELGKLVSANWFLHRMATQGLRTLVCAWRELDPNEYTSWNAKYETAATYIGEDRDDRIAKTAELVEDRMDCVGFTAIEDKLQDGVPETIELLLRAGIKVWVITGDKLETAINIATSAGLLHCSQKEAESVGEDDEDEDEEQSVHGQEESVQNAVSGSMVTASNLKRRAGGGLLICKAATKKSSGARRIDGLLRRLLARAEMRTRGGTDAAIREFDVDGSISAEARRCELVVDGATLALVFGNAERERMLAKLSSKCSSVVVCRSSPKQKAAVVNLVKKYQMYQSVYAPRDCPSCRSCFMRDGGAKSRSDAEEVGDVDDDAAESSVVNLDHTRTTPATMHRRHQYPYVSGKMLAIGDGANDVAMLQAADVGIGVMGKEGRQAVNNCDYAIPQFKYLARLLLVHGTISHYRLARLIKYSFYKNVLFGLGLFFFQFYSSFSGMALVSTWTASFYNVFFTACPILVFAMVDRPVSPRTLLAYPEAYHFTSQASSLTQRVFWKSGFLDAVLQSAVCTLLPYYLVPSSCDTGSGRGTDSLYDVGRIIFTCILLTVTLEIFLVSRFITTLFAVVTALSFLFLFPFFAVFYRVEAAAGIIDSAEWDSLAVFGTGQLWTTLLLVCSINFVYRFVYRSVKWLYFPDTDMILAEIEEQERRDRKKKSRMMRSRTRGSDNKCCEEEGHDDEIFHTPSAVV</sequence>
<dbReference type="InterPro" id="IPR008250">
    <property type="entry name" value="ATPase_P-typ_transduc_dom_A_sf"/>
</dbReference>
<feature type="compositionally biased region" description="Polar residues" evidence="7">
    <location>
        <begin position="1133"/>
        <end position="1151"/>
    </location>
</feature>
<evidence type="ECO:0000256" key="3">
    <source>
        <dbReference type="ARBA" id="ARBA00022723"/>
    </source>
</evidence>
<feature type="region of interest" description="Disordered" evidence="7">
    <location>
        <begin position="1124"/>
        <end position="1158"/>
    </location>
</feature>
<evidence type="ECO:0000256" key="6">
    <source>
        <dbReference type="ARBA" id="ARBA00023136"/>
    </source>
</evidence>
<keyword evidence="5 8" id="KW-1133">Transmembrane helix</keyword>
<evidence type="ECO:0000313" key="12">
    <source>
        <dbReference type="EMBL" id="GHP06907.1"/>
    </source>
</evidence>
<proteinExistence type="predicted"/>
<evidence type="ECO:0000256" key="1">
    <source>
        <dbReference type="ARBA" id="ARBA00004141"/>
    </source>
</evidence>
<reference evidence="12" key="1">
    <citation type="submission" date="2020-10" db="EMBL/GenBank/DDBJ databases">
        <title>Unveiling of a novel bifunctional photoreceptor, Dualchrome1, isolated from a cosmopolitan green alga.</title>
        <authorList>
            <person name="Suzuki S."/>
            <person name="Kawachi M."/>
        </authorList>
    </citation>
    <scope>NUCLEOTIDE SEQUENCE</scope>
    <source>
        <strain evidence="12">NIES 2893</strain>
    </source>
</reference>
<feature type="compositionally biased region" description="Basic residues" evidence="7">
    <location>
        <begin position="1819"/>
        <end position="1830"/>
    </location>
</feature>
<dbReference type="GO" id="GO:0046872">
    <property type="term" value="F:metal ion binding"/>
    <property type="evidence" value="ECO:0007669"/>
    <property type="project" value="UniProtKB-KW"/>
</dbReference>
<feature type="region of interest" description="Disordered" evidence="7">
    <location>
        <begin position="313"/>
        <end position="351"/>
    </location>
</feature>
<protein>
    <recommendedName>
        <fullName evidence="14">P-type phospholipid transporter</fullName>
    </recommendedName>
</protein>
<feature type="compositionally biased region" description="Acidic residues" evidence="7">
    <location>
        <begin position="1296"/>
        <end position="1307"/>
    </location>
</feature>
<dbReference type="InterPro" id="IPR036412">
    <property type="entry name" value="HAD-like_sf"/>
</dbReference>
<keyword evidence="13" id="KW-1185">Reference proteome</keyword>
<dbReference type="PROSITE" id="PS00154">
    <property type="entry name" value="ATPASE_E1_E2"/>
    <property type="match status" value="1"/>
</dbReference>
<dbReference type="Pfam" id="PF00122">
    <property type="entry name" value="E1-E2_ATPase"/>
    <property type="match status" value="1"/>
</dbReference>
<dbReference type="GO" id="GO:0005886">
    <property type="term" value="C:plasma membrane"/>
    <property type="evidence" value="ECO:0007669"/>
    <property type="project" value="TreeGrafter"/>
</dbReference>
<feature type="compositionally biased region" description="Low complexity" evidence="7">
    <location>
        <begin position="104"/>
        <end position="113"/>
    </location>
</feature>
<dbReference type="Gene3D" id="2.70.150.10">
    <property type="entry name" value="Calcium-transporting ATPase, cytoplasmic transduction domain A"/>
    <property type="match status" value="1"/>
</dbReference>
<dbReference type="GO" id="GO:0000166">
    <property type="term" value="F:nucleotide binding"/>
    <property type="evidence" value="ECO:0007669"/>
    <property type="project" value="InterPro"/>
</dbReference>
<dbReference type="PANTHER" id="PTHR24092:SF150">
    <property type="entry name" value="PHOSPHOLIPID-TRANSPORTING ATPASE"/>
    <property type="match status" value="1"/>
</dbReference>
<evidence type="ECO:0000313" key="13">
    <source>
        <dbReference type="Proteomes" id="UP000660262"/>
    </source>
</evidence>
<keyword evidence="4" id="KW-0460">Magnesium</keyword>
<feature type="region of interest" description="Disordered" evidence="7">
    <location>
        <begin position="966"/>
        <end position="1030"/>
    </location>
</feature>
<keyword evidence="3" id="KW-0479">Metal-binding</keyword>
<feature type="region of interest" description="Disordered" evidence="7">
    <location>
        <begin position="172"/>
        <end position="201"/>
    </location>
</feature>
<evidence type="ECO:0000256" key="4">
    <source>
        <dbReference type="ARBA" id="ARBA00022842"/>
    </source>
</evidence>
<evidence type="ECO:0000256" key="8">
    <source>
        <dbReference type="SAM" id="Phobius"/>
    </source>
</evidence>
<dbReference type="GO" id="GO:0140326">
    <property type="term" value="F:ATPase-coupled intramembrane lipid transporter activity"/>
    <property type="evidence" value="ECO:0007669"/>
    <property type="project" value="TreeGrafter"/>
</dbReference>
<comment type="caution">
    <text evidence="12">The sequence shown here is derived from an EMBL/GenBank/DDBJ whole genome shotgun (WGS) entry which is preliminary data.</text>
</comment>
<dbReference type="Gene3D" id="3.40.1110.10">
    <property type="entry name" value="Calcium-transporting ATPase, cytoplasmic domain N"/>
    <property type="match status" value="1"/>
</dbReference>
<keyword evidence="6 8" id="KW-0472">Membrane</keyword>
<feature type="domain" description="P-type ATPase N-terminal" evidence="10">
    <location>
        <begin position="345"/>
        <end position="398"/>
    </location>
</feature>
<accession>A0A830HPG2</accession>
<dbReference type="InterPro" id="IPR023299">
    <property type="entry name" value="ATPase_P-typ_cyto_dom_N"/>
</dbReference>
<dbReference type="SUPFAM" id="SSF81653">
    <property type="entry name" value="Calcium ATPase, transduction domain A"/>
    <property type="match status" value="1"/>
</dbReference>
<dbReference type="InterPro" id="IPR023298">
    <property type="entry name" value="ATPase_P-typ_TM_dom_sf"/>
</dbReference>
<feature type="region of interest" description="Disordered" evidence="7">
    <location>
        <begin position="1"/>
        <end position="50"/>
    </location>
</feature>
<feature type="region of interest" description="Disordered" evidence="7">
    <location>
        <begin position="92"/>
        <end position="152"/>
    </location>
</feature>
<dbReference type="InterPro" id="IPR018303">
    <property type="entry name" value="ATPase_P-typ_P_site"/>
</dbReference>
<keyword evidence="2 8" id="KW-0812">Transmembrane</keyword>
<dbReference type="OrthoDB" id="377733at2759"/>
<feature type="transmembrane region" description="Helical" evidence="8">
    <location>
        <begin position="1704"/>
        <end position="1723"/>
    </location>
</feature>
<feature type="transmembrane region" description="Helical" evidence="8">
    <location>
        <begin position="767"/>
        <end position="788"/>
    </location>
</feature>
<feature type="compositionally biased region" description="Gly residues" evidence="7">
    <location>
        <begin position="20"/>
        <end position="32"/>
    </location>
</feature>
<dbReference type="PANTHER" id="PTHR24092">
    <property type="entry name" value="PROBABLE PHOSPHOLIPID-TRANSPORTING ATPASE"/>
    <property type="match status" value="1"/>
</dbReference>
<feature type="transmembrane region" description="Helical" evidence="8">
    <location>
        <begin position="711"/>
        <end position="732"/>
    </location>
</feature>
<evidence type="ECO:0000259" key="9">
    <source>
        <dbReference type="Pfam" id="PF00122"/>
    </source>
</evidence>
<dbReference type="InterPro" id="IPR059000">
    <property type="entry name" value="ATPase_P-type_domA"/>
</dbReference>
<dbReference type="SUPFAM" id="SSF81665">
    <property type="entry name" value="Calcium ATPase, transmembrane domain M"/>
    <property type="match status" value="1"/>
</dbReference>
<dbReference type="InterPro" id="IPR032631">
    <property type="entry name" value="P-type_ATPase_N"/>
</dbReference>
<evidence type="ECO:0000256" key="5">
    <source>
        <dbReference type="ARBA" id="ARBA00022989"/>
    </source>
</evidence>
<feature type="region of interest" description="Disordered" evidence="7">
    <location>
        <begin position="1819"/>
        <end position="1843"/>
    </location>
</feature>
<feature type="compositionally biased region" description="Basic and acidic residues" evidence="7">
    <location>
        <begin position="970"/>
        <end position="986"/>
    </location>
</feature>
<gene>
    <name evidence="12" type="ORF">PPROV_000565100</name>
</gene>
<dbReference type="SUPFAM" id="SSF56784">
    <property type="entry name" value="HAD-like"/>
    <property type="match status" value="1"/>
</dbReference>
<evidence type="ECO:0008006" key="14">
    <source>
        <dbReference type="Google" id="ProtNLM"/>
    </source>
</evidence>
<feature type="domain" description="P-type ATPase A" evidence="9">
    <location>
        <begin position="432"/>
        <end position="502"/>
    </location>
</feature>
<dbReference type="GO" id="GO:0045332">
    <property type="term" value="P:phospholipid translocation"/>
    <property type="evidence" value="ECO:0007669"/>
    <property type="project" value="TreeGrafter"/>
</dbReference>
<feature type="domain" description="P-type ATPase C-terminal" evidence="11">
    <location>
        <begin position="1549"/>
        <end position="1802"/>
    </location>
</feature>
<dbReference type="EMBL" id="BNJQ01000014">
    <property type="protein sequence ID" value="GHP06907.1"/>
    <property type="molecule type" value="Genomic_DNA"/>
</dbReference>
<feature type="transmembrane region" description="Helical" evidence="8">
    <location>
        <begin position="1770"/>
        <end position="1789"/>
    </location>
</feature>
<feature type="transmembrane region" description="Helical" evidence="8">
    <location>
        <begin position="1616"/>
        <end position="1633"/>
    </location>
</feature>
<feature type="transmembrane region" description="Helical" evidence="8">
    <location>
        <begin position="1730"/>
        <end position="1750"/>
    </location>
</feature>
<dbReference type="Pfam" id="PF16212">
    <property type="entry name" value="PhoLip_ATPase_C"/>
    <property type="match status" value="1"/>
</dbReference>
<feature type="compositionally biased region" description="Low complexity" evidence="7">
    <location>
        <begin position="39"/>
        <end position="50"/>
    </location>
</feature>
<dbReference type="Gene3D" id="3.40.50.1000">
    <property type="entry name" value="HAD superfamily/HAD-like"/>
    <property type="match status" value="1"/>
</dbReference>
<dbReference type="Pfam" id="PF16209">
    <property type="entry name" value="PhoLip_ATPase_N"/>
    <property type="match status" value="1"/>
</dbReference>
<dbReference type="InterPro" id="IPR032630">
    <property type="entry name" value="P_typ_ATPase_c"/>
</dbReference>
<feature type="compositionally biased region" description="Low complexity" evidence="7">
    <location>
        <begin position="313"/>
        <end position="323"/>
    </location>
</feature>
<evidence type="ECO:0000259" key="11">
    <source>
        <dbReference type="Pfam" id="PF16212"/>
    </source>
</evidence>
<evidence type="ECO:0000259" key="10">
    <source>
        <dbReference type="Pfam" id="PF16209"/>
    </source>
</evidence>
<feature type="compositionally biased region" description="Low complexity" evidence="7">
    <location>
        <begin position="1"/>
        <end position="19"/>
    </location>
</feature>
<dbReference type="Proteomes" id="UP000660262">
    <property type="component" value="Unassembled WGS sequence"/>
</dbReference>
<feature type="region of interest" description="Disordered" evidence="7">
    <location>
        <begin position="1291"/>
        <end position="1323"/>
    </location>
</feature>
<comment type="subcellular location">
    <subcellularLocation>
        <location evidence="1">Membrane</location>
        <topology evidence="1">Multi-pass membrane protein</topology>
    </subcellularLocation>
</comment>
<organism evidence="12 13">
    <name type="scientific">Pycnococcus provasolii</name>
    <dbReference type="NCBI Taxonomy" id="41880"/>
    <lineage>
        <taxon>Eukaryota</taxon>
        <taxon>Viridiplantae</taxon>
        <taxon>Chlorophyta</taxon>
        <taxon>Pseudoscourfieldiophyceae</taxon>
        <taxon>Pseudoscourfieldiales</taxon>
        <taxon>Pycnococcaceae</taxon>
        <taxon>Pycnococcus</taxon>
    </lineage>
</organism>
<feature type="compositionally biased region" description="Low complexity" evidence="7">
    <location>
        <begin position="1004"/>
        <end position="1013"/>
    </location>
</feature>
<evidence type="ECO:0000256" key="2">
    <source>
        <dbReference type="ARBA" id="ARBA00022692"/>
    </source>
</evidence>
<feature type="compositionally biased region" description="Basic and acidic residues" evidence="7">
    <location>
        <begin position="1831"/>
        <end position="1843"/>
    </location>
</feature>
<dbReference type="InterPro" id="IPR023214">
    <property type="entry name" value="HAD_sf"/>
</dbReference>
<feature type="transmembrane region" description="Helical" evidence="8">
    <location>
        <begin position="1589"/>
        <end position="1610"/>
    </location>
</feature>
<feature type="compositionally biased region" description="Low complexity" evidence="7">
    <location>
        <begin position="124"/>
        <end position="144"/>
    </location>
</feature>